<gene>
    <name evidence="1" type="ORF">MNBD_GAMMA05-2467</name>
</gene>
<dbReference type="AlphaFoldDB" id="A0A3B0WW43"/>
<reference evidence="1" key="1">
    <citation type="submission" date="2018-06" db="EMBL/GenBank/DDBJ databases">
        <authorList>
            <person name="Zhirakovskaya E."/>
        </authorList>
    </citation>
    <scope>NUCLEOTIDE SEQUENCE</scope>
</reference>
<name>A0A3B0WW43_9ZZZZ</name>
<evidence type="ECO:0000313" key="1">
    <source>
        <dbReference type="EMBL" id="VAW55432.1"/>
    </source>
</evidence>
<proteinExistence type="predicted"/>
<dbReference type="EMBL" id="UOFE01000048">
    <property type="protein sequence ID" value="VAW55432.1"/>
    <property type="molecule type" value="Genomic_DNA"/>
</dbReference>
<accession>A0A3B0WW43</accession>
<protein>
    <submittedName>
        <fullName evidence="1">Uncharacterized protein</fullName>
    </submittedName>
</protein>
<organism evidence="1">
    <name type="scientific">hydrothermal vent metagenome</name>
    <dbReference type="NCBI Taxonomy" id="652676"/>
    <lineage>
        <taxon>unclassified sequences</taxon>
        <taxon>metagenomes</taxon>
        <taxon>ecological metagenomes</taxon>
    </lineage>
</organism>
<sequence>MDVFNKLLVKTLFVVTLSFSLNAVAADDYLLMLEAEAKSVQLDQAGSGNANPKQREQQSNVVETDWHGECDYAKEVLQQNLHREEFSSYLKQCSLSLFVFYRRLDVGSQAAVFDTYKNASPIKFSSLKKTIVNYL</sequence>